<sequence length="209" mass="24355">MKFRFFYIKGHVISPDQLRNACERLKCIQVKTNQFSSQECFKANDRTATIKQRKSCNPGIICGLYWLDVTSVEIEQYENYGKSGENDQLNYIKNTTLYLKYIEINTWIGKNSIFTESRESVHSATLIRDIKANKSSGNVLSTIANKFGDNSESLEQSLRNEKVKPNCNDAENISRLTRMKSTNFCREQKARNKYTKRHNRKYATTQQKY</sequence>
<gene>
    <name evidence="1" type="ORF">WN51_12914</name>
</gene>
<dbReference type="OrthoDB" id="10601748at2759"/>
<dbReference type="Proteomes" id="UP000053105">
    <property type="component" value="Unassembled WGS sequence"/>
</dbReference>
<keyword evidence="2" id="KW-1185">Reference proteome</keyword>
<evidence type="ECO:0000313" key="1">
    <source>
        <dbReference type="EMBL" id="KOX80431.1"/>
    </source>
</evidence>
<accession>A0A0N0BKD1</accession>
<proteinExistence type="predicted"/>
<organism evidence="1 2">
    <name type="scientific">Melipona quadrifasciata</name>
    <dbReference type="NCBI Taxonomy" id="166423"/>
    <lineage>
        <taxon>Eukaryota</taxon>
        <taxon>Metazoa</taxon>
        <taxon>Ecdysozoa</taxon>
        <taxon>Arthropoda</taxon>
        <taxon>Hexapoda</taxon>
        <taxon>Insecta</taxon>
        <taxon>Pterygota</taxon>
        <taxon>Neoptera</taxon>
        <taxon>Endopterygota</taxon>
        <taxon>Hymenoptera</taxon>
        <taxon>Apocrita</taxon>
        <taxon>Aculeata</taxon>
        <taxon>Apoidea</taxon>
        <taxon>Anthophila</taxon>
        <taxon>Apidae</taxon>
        <taxon>Melipona</taxon>
    </lineage>
</organism>
<evidence type="ECO:0000313" key="2">
    <source>
        <dbReference type="Proteomes" id="UP000053105"/>
    </source>
</evidence>
<name>A0A0N0BKD1_9HYME</name>
<protein>
    <submittedName>
        <fullName evidence="1">Uncharacterized protein</fullName>
    </submittedName>
</protein>
<dbReference type="EMBL" id="KQ435700">
    <property type="protein sequence ID" value="KOX80431.1"/>
    <property type="molecule type" value="Genomic_DNA"/>
</dbReference>
<reference evidence="1 2" key="1">
    <citation type="submission" date="2015-07" db="EMBL/GenBank/DDBJ databases">
        <title>The genome of Melipona quadrifasciata.</title>
        <authorList>
            <person name="Pan H."/>
            <person name="Kapheim K."/>
        </authorList>
    </citation>
    <scope>NUCLEOTIDE SEQUENCE [LARGE SCALE GENOMIC DNA]</scope>
    <source>
        <strain evidence="1">0111107301</strain>
        <tissue evidence="1">Whole body</tissue>
    </source>
</reference>
<dbReference type="AlphaFoldDB" id="A0A0N0BKD1"/>